<protein>
    <submittedName>
        <fullName evidence="2">Uncharacterized protein</fullName>
    </submittedName>
</protein>
<proteinExistence type="predicted"/>
<reference evidence="2" key="1">
    <citation type="submission" date="2014-05" db="EMBL/GenBank/DDBJ databases">
        <title>The transcriptome of the halophilic microalga Tetraselmis sp. GSL018 isolated from the Great Salt Lake, Utah.</title>
        <authorList>
            <person name="Jinkerson R.E."/>
            <person name="D'Adamo S."/>
            <person name="Posewitz M.C."/>
        </authorList>
    </citation>
    <scope>NUCLEOTIDE SEQUENCE</scope>
    <source>
        <strain evidence="2">GSL018</strain>
    </source>
</reference>
<feature type="compositionally biased region" description="Basic and acidic residues" evidence="1">
    <location>
        <begin position="11"/>
        <end position="20"/>
    </location>
</feature>
<feature type="compositionally biased region" description="Gly residues" evidence="1">
    <location>
        <begin position="53"/>
        <end position="71"/>
    </location>
</feature>
<evidence type="ECO:0000313" key="2">
    <source>
        <dbReference type="EMBL" id="JAC77693.1"/>
    </source>
</evidence>
<feature type="region of interest" description="Disordered" evidence="1">
    <location>
        <begin position="46"/>
        <end position="94"/>
    </location>
</feature>
<sequence length="108" mass="10694">SGPGSEEEEEREGKGGRREGVVLADPWRSLPPCMAYGVAAEGQNGHALSVGRGASGSSGSGGEGRGAADGGRGPKAEAARRDEAAKPKAGDKREGGVCVCVCWGGRGG</sequence>
<feature type="compositionally biased region" description="Acidic residues" evidence="1">
    <location>
        <begin position="1"/>
        <end position="10"/>
    </location>
</feature>
<dbReference type="EMBL" id="GBEZ01007796">
    <property type="protein sequence ID" value="JAC77693.1"/>
    <property type="molecule type" value="Transcribed_RNA"/>
</dbReference>
<feature type="compositionally biased region" description="Basic and acidic residues" evidence="1">
    <location>
        <begin position="72"/>
        <end position="94"/>
    </location>
</feature>
<feature type="non-terminal residue" evidence="2">
    <location>
        <position position="108"/>
    </location>
</feature>
<feature type="non-terminal residue" evidence="2">
    <location>
        <position position="1"/>
    </location>
</feature>
<name>A0A061S0F1_9CHLO</name>
<feature type="region of interest" description="Disordered" evidence="1">
    <location>
        <begin position="1"/>
        <end position="23"/>
    </location>
</feature>
<organism evidence="2">
    <name type="scientific">Tetraselmis sp. GSL018</name>
    <dbReference type="NCBI Taxonomy" id="582737"/>
    <lineage>
        <taxon>Eukaryota</taxon>
        <taxon>Viridiplantae</taxon>
        <taxon>Chlorophyta</taxon>
        <taxon>core chlorophytes</taxon>
        <taxon>Chlorodendrophyceae</taxon>
        <taxon>Chlorodendrales</taxon>
        <taxon>Chlorodendraceae</taxon>
        <taxon>Tetraselmis</taxon>
    </lineage>
</organism>
<dbReference type="AlphaFoldDB" id="A0A061S0F1"/>
<accession>A0A061S0F1</accession>
<gene>
    <name evidence="2" type="ORF">TSPGSL018_17032</name>
</gene>
<evidence type="ECO:0000256" key="1">
    <source>
        <dbReference type="SAM" id="MobiDB-lite"/>
    </source>
</evidence>